<keyword evidence="4" id="KW-0812">Transmembrane</keyword>
<accession>A0A7H2BDU5</accession>
<feature type="chain" id="PRO_5029035825" evidence="2">
    <location>
        <begin position="24"/>
        <end position="723"/>
    </location>
</feature>
<keyword evidence="1 2" id="KW-0732">Signal</keyword>
<evidence type="ECO:0000256" key="3">
    <source>
        <dbReference type="SAM" id="MobiDB-lite"/>
    </source>
</evidence>
<dbReference type="Pfam" id="PF00149">
    <property type="entry name" value="Metallophos"/>
    <property type="match status" value="1"/>
</dbReference>
<dbReference type="RefSeq" id="WP_190724649.1">
    <property type="nucleotide sequence ID" value="NZ_CP061539.1"/>
</dbReference>
<dbReference type="InterPro" id="IPR006146">
    <property type="entry name" value="5'-Nucleotdase_CS"/>
</dbReference>
<protein>
    <submittedName>
        <fullName evidence="7">5'-nucleotidase C-terminal domain-containing protein</fullName>
    </submittedName>
</protein>
<comment type="similarity">
    <text evidence="2">Belongs to the 5'-nucleotidase family.</text>
</comment>
<dbReference type="Proteomes" id="UP000516404">
    <property type="component" value="Chromosome"/>
</dbReference>
<dbReference type="InterPro" id="IPR029052">
    <property type="entry name" value="Metallo-depent_PP-like"/>
</dbReference>
<feature type="signal peptide" evidence="2">
    <location>
        <begin position="1"/>
        <end position="23"/>
    </location>
</feature>
<evidence type="ECO:0000313" key="8">
    <source>
        <dbReference type="Proteomes" id="UP000516404"/>
    </source>
</evidence>
<keyword evidence="4" id="KW-1133">Transmembrane helix</keyword>
<dbReference type="InterPro" id="IPR006179">
    <property type="entry name" value="5_nucleotidase/apyrase"/>
</dbReference>
<dbReference type="Pfam" id="PF02872">
    <property type="entry name" value="5_nucleotid_C"/>
    <property type="match status" value="1"/>
</dbReference>
<keyword evidence="4" id="KW-0472">Membrane</keyword>
<feature type="domain" description="5'-Nucleotidase C-terminal" evidence="6">
    <location>
        <begin position="363"/>
        <end position="550"/>
    </location>
</feature>
<dbReference type="EMBL" id="CP061539">
    <property type="protein sequence ID" value="QNV37841.1"/>
    <property type="molecule type" value="Genomic_DNA"/>
</dbReference>
<dbReference type="SUPFAM" id="SSF55816">
    <property type="entry name" value="5'-nucleotidase (syn. UDP-sugar hydrolase), C-terminal domain"/>
    <property type="match status" value="1"/>
</dbReference>
<feature type="compositionally biased region" description="Pro residues" evidence="3">
    <location>
        <begin position="600"/>
        <end position="611"/>
    </location>
</feature>
<dbReference type="PANTHER" id="PTHR11575">
    <property type="entry name" value="5'-NUCLEOTIDASE-RELATED"/>
    <property type="match status" value="1"/>
</dbReference>
<dbReference type="GO" id="GO:0000166">
    <property type="term" value="F:nucleotide binding"/>
    <property type="evidence" value="ECO:0007669"/>
    <property type="project" value="UniProtKB-KW"/>
</dbReference>
<gene>
    <name evidence="7" type="ORF">IDM49_00565</name>
</gene>
<dbReference type="InterPro" id="IPR004843">
    <property type="entry name" value="Calcineurin-like_PHP"/>
</dbReference>
<keyword evidence="2" id="KW-0547">Nucleotide-binding</keyword>
<name>A0A7H2BDU5_9MICC</name>
<evidence type="ECO:0000256" key="1">
    <source>
        <dbReference type="ARBA" id="ARBA00022729"/>
    </source>
</evidence>
<dbReference type="SUPFAM" id="SSF56300">
    <property type="entry name" value="Metallo-dependent phosphatases"/>
    <property type="match status" value="1"/>
</dbReference>
<sequence>MKRSFAFILGLSLATGSLAPGYAADGDTRIGNLTVLATTDVHSHAVDYDYFTGQTFGAKDSAKALGMDHLSTAIKQLRTERGAESTLLLDNGDANQGTPLASYYQQHRIAETTDPMASVFNMLGYDAGVVGNHEFNYGLEASAQYVDDLNMPLLGANVIDVKTGQPAYKPYEMFTKTVNGEEVKVGVIGVVTPGVSTWDKATVSGNLEFKDAAATAAQWAPKVKAEGADVVIVLAHTGLDADGYVYNQADLTENVAKSVAEQSTDVDVVVGGHSHRTDKVQEYFTNMNGERVLFTQPGYWARFLSDIQIPLVKEADGDIEVLWSDDAQPTATAVNAPDFAQDPAVLAAIEPYHSQTQQWVQTVVAQSTEQMPAATSAWEDTAIVDFINRVQTDELTRALKGTQYEGLPVLAEASPFSRTAVFNQGDVTIADMAGLYIYDNTLYGVEMTGAQIKDYLEYSARYYKQQEPGAEIADWSTVTNEIYPGDTRGIPDYSYDILSGVNYHINISKPVGQRIENLTLADGTELADDARVVLAVNNYRWSGGSGYPHVTNAPIVYEEQKAVRDLMIDWAIEHKTIDPADFFEQSWTVGTSAAVQEPVPSEPAPSEPMPAPSEVDPSQPAPAPSEVAPGEDSSVVTPVPASAESKDPSVSVGDADSAAGQPQPVTVNQDDSATVAREDASSSAISRGALAHTGAHVAGVLIASALLLLTGGAALMVSRRKKA</sequence>
<evidence type="ECO:0000259" key="6">
    <source>
        <dbReference type="Pfam" id="PF02872"/>
    </source>
</evidence>
<feature type="region of interest" description="Disordered" evidence="3">
    <location>
        <begin position="594"/>
        <end position="680"/>
    </location>
</feature>
<dbReference type="InterPro" id="IPR008334">
    <property type="entry name" value="5'-Nucleotdase_C"/>
</dbReference>
<dbReference type="Gene3D" id="3.60.21.10">
    <property type="match status" value="1"/>
</dbReference>
<dbReference type="InterPro" id="IPR036907">
    <property type="entry name" value="5'-Nucleotdase_C_sf"/>
</dbReference>
<dbReference type="GO" id="GO:0030288">
    <property type="term" value="C:outer membrane-bounded periplasmic space"/>
    <property type="evidence" value="ECO:0007669"/>
    <property type="project" value="TreeGrafter"/>
</dbReference>
<dbReference type="GO" id="GO:0016788">
    <property type="term" value="F:hydrolase activity, acting on ester bonds"/>
    <property type="evidence" value="ECO:0007669"/>
    <property type="project" value="InterPro"/>
</dbReference>
<dbReference type="Gene3D" id="3.90.780.10">
    <property type="entry name" value="5'-Nucleotidase, C-terminal domain"/>
    <property type="match status" value="1"/>
</dbReference>
<dbReference type="GO" id="GO:0046872">
    <property type="term" value="F:metal ion binding"/>
    <property type="evidence" value="ECO:0007669"/>
    <property type="project" value="InterPro"/>
</dbReference>
<evidence type="ECO:0000313" key="7">
    <source>
        <dbReference type="EMBL" id="QNV37841.1"/>
    </source>
</evidence>
<keyword evidence="8" id="KW-1185">Reference proteome</keyword>
<dbReference type="KEGG" id="rter:IDM49_00565"/>
<reference evidence="7 8" key="1">
    <citation type="submission" date="2020-09" db="EMBL/GenBank/DDBJ databases">
        <title>Investigation of environmental microbes.</title>
        <authorList>
            <person name="Ou Y."/>
            <person name="Kang Q."/>
        </authorList>
    </citation>
    <scope>NUCLEOTIDE SEQUENCE [LARGE SCALE GENOMIC DNA]</scope>
    <source>
        <strain evidence="7 8">KJZ-14</strain>
    </source>
</reference>
<evidence type="ECO:0000259" key="5">
    <source>
        <dbReference type="Pfam" id="PF00149"/>
    </source>
</evidence>
<feature type="transmembrane region" description="Helical" evidence="4">
    <location>
        <begin position="695"/>
        <end position="717"/>
    </location>
</feature>
<dbReference type="PANTHER" id="PTHR11575:SF6">
    <property type="entry name" value="2',3'-CYCLIC-NUCLEOTIDE 2'-PHOSPHODIESTERASE_3'-NUCLEOTIDASE"/>
    <property type="match status" value="1"/>
</dbReference>
<dbReference type="AlphaFoldDB" id="A0A7H2BDU5"/>
<proteinExistence type="inferred from homology"/>
<dbReference type="PROSITE" id="PS00786">
    <property type="entry name" value="5_NUCLEOTIDASE_2"/>
    <property type="match status" value="1"/>
</dbReference>
<feature type="domain" description="Calcineurin-like phosphoesterase" evidence="5">
    <location>
        <begin position="34"/>
        <end position="276"/>
    </location>
</feature>
<keyword evidence="2" id="KW-0378">Hydrolase</keyword>
<evidence type="ECO:0000256" key="4">
    <source>
        <dbReference type="SAM" id="Phobius"/>
    </source>
</evidence>
<feature type="compositionally biased region" description="Polar residues" evidence="3">
    <location>
        <begin position="663"/>
        <end position="672"/>
    </location>
</feature>
<dbReference type="GO" id="GO:0009166">
    <property type="term" value="P:nucleotide catabolic process"/>
    <property type="evidence" value="ECO:0007669"/>
    <property type="project" value="InterPro"/>
</dbReference>
<dbReference type="PRINTS" id="PR01607">
    <property type="entry name" value="APYRASEFAMLY"/>
</dbReference>
<dbReference type="GeneID" id="96622714"/>
<evidence type="ECO:0000256" key="2">
    <source>
        <dbReference type="RuleBase" id="RU362119"/>
    </source>
</evidence>
<organism evidence="7 8">
    <name type="scientific">Rothia terrae</name>
    <dbReference type="NCBI Taxonomy" id="396015"/>
    <lineage>
        <taxon>Bacteria</taxon>
        <taxon>Bacillati</taxon>
        <taxon>Actinomycetota</taxon>
        <taxon>Actinomycetes</taxon>
        <taxon>Micrococcales</taxon>
        <taxon>Micrococcaceae</taxon>
        <taxon>Rothia</taxon>
    </lineage>
</organism>